<dbReference type="Proteomes" id="UP000054279">
    <property type="component" value="Unassembled WGS sequence"/>
</dbReference>
<evidence type="ECO:0000256" key="1">
    <source>
        <dbReference type="SAM" id="MobiDB-lite"/>
    </source>
</evidence>
<dbReference type="HOGENOM" id="CLU_1918419_0_0_1"/>
<keyword evidence="3" id="KW-1185">Reference proteome</keyword>
<proteinExistence type="predicted"/>
<gene>
    <name evidence="2" type="ORF">M422DRAFT_269069</name>
</gene>
<evidence type="ECO:0000313" key="3">
    <source>
        <dbReference type="Proteomes" id="UP000054279"/>
    </source>
</evidence>
<organism evidence="2 3">
    <name type="scientific">Sphaerobolus stellatus (strain SS14)</name>
    <dbReference type="NCBI Taxonomy" id="990650"/>
    <lineage>
        <taxon>Eukaryota</taxon>
        <taxon>Fungi</taxon>
        <taxon>Dikarya</taxon>
        <taxon>Basidiomycota</taxon>
        <taxon>Agaricomycotina</taxon>
        <taxon>Agaricomycetes</taxon>
        <taxon>Phallomycetidae</taxon>
        <taxon>Geastrales</taxon>
        <taxon>Sphaerobolaceae</taxon>
        <taxon>Sphaerobolus</taxon>
    </lineage>
</organism>
<reference evidence="2 3" key="1">
    <citation type="submission" date="2014-06" db="EMBL/GenBank/DDBJ databases">
        <title>Evolutionary Origins and Diversification of the Mycorrhizal Mutualists.</title>
        <authorList>
            <consortium name="DOE Joint Genome Institute"/>
            <consortium name="Mycorrhizal Genomics Consortium"/>
            <person name="Kohler A."/>
            <person name="Kuo A."/>
            <person name="Nagy L.G."/>
            <person name="Floudas D."/>
            <person name="Copeland A."/>
            <person name="Barry K.W."/>
            <person name="Cichocki N."/>
            <person name="Veneault-Fourrey C."/>
            <person name="LaButti K."/>
            <person name="Lindquist E.A."/>
            <person name="Lipzen A."/>
            <person name="Lundell T."/>
            <person name="Morin E."/>
            <person name="Murat C."/>
            <person name="Riley R."/>
            <person name="Ohm R."/>
            <person name="Sun H."/>
            <person name="Tunlid A."/>
            <person name="Henrissat B."/>
            <person name="Grigoriev I.V."/>
            <person name="Hibbett D.S."/>
            <person name="Martin F."/>
        </authorList>
    </citation>
    <scope>NUCLEOTIDE SEQUENCE [LARGE SCALE GENOMIC DNA]</scope>
    <source>
        <strain evidence="2 3">SS14</strain>
    </source>
</reference>
<dbReference type="EMBL" id="KN837281">
    <property type="protein sequence ID" value="KIJ29535.1"/>
    <property type="molecule type" value="Genomic_DNA"/>
</dbReference>
<accession>A0A0C9UWK9</accession>
<name>A0A0C9UWK9_SPHS4</name>
<feature type="region of interest" description="Disordered" evidence="1">
    <location>
        <begin position="108"/>
        <end position="132"/>
    </location>
</feature>
<dbReference type="AlphaFoldDB" id="A0A0C9UWK9"/>
<protein>
    <submittedName>
        <fullName evidence="2">Uncharacterized protein</fullName>
    </submittedName>
</protein>
<sequence length="132" mass="14568">MHLFTEILNLVEDVLPSFSSSSSDDEGDGLKEDPLYPSLISQEDIIYIPPSQVPTIPRVEQAPPVFCKSPRDRDSCGIGHGLASPQKLACNREERSQDDIDSANLPVKQVVRAEEDTTSKKCWTGMPRPSKS</sequence>
<evidence type="ECO:0000313" key="2">
    <source>
        <dbReference type="EMBL" id="KIJ29535.1"/>
    </source>
</evidence>